<dbReference type="InterPro" id="IPR036291">
    <property type="entry name" value="NAD(P)-bd_dom_sf"/>
</dbReference>
<dbReference type="InterPro" id="IPR001509">
    <property type="entry name" value="Epimerase_deHydtase"/>
</dbReference>
<evidence type="ECO:0000259" key="1">
    <source>
        <dbReference type="Pfam" id="PF01370"/>
    </source>
</evidence>
<sequence length="55" mass="5832">MSVAEVKKTACVTGGSGYIASALIKLLLEKGYAVKTTVRDPGWIIVCFRVSSSIL</sequence>
<feature type="domain" description="NAD-dependent epimerase/dehydratase" evidence="1">
    <location>
        <begin position="11"/>
        <end position="40"/>
    </location>
</feature>
<keyword evidence="3" id="KW-1185">Reference proteome</keyword>
<evidence type="ECO:0000313" key="2">
    <source>
        <dbReference type="EnsemblPlants" id="AET2Gv21066800.4"/>
    </source>
</evidence>
<reference evidence="3" key="1">
    <citation type="journal article" date="2014" name="Science">
        <title>Ancient hybridizations among the ancestral genomes of bread wheat.</title>
        <authorList>
            <consortium name="International Wheat Genome Sequencing Consortium,"/>
            <person name="Marcussen T."/>
            <person name="Sandve S.R."/>
            <person name="Heier L."/>
            <person name="Spannagl M."/>
            <person name="Pfeifer M."/>
            <person name="Jakobsen K.S."/>
            <person name="Wulff B.B."/>
            <person name="Steuernagel B."/>
            <person name="Mayer K.F."/>
            <person name="Olsen O.A."/>
        </authorList>
    </citation>
    <scope>NUCLEOTIDE SEQUENCE [LARGE SCALE GENOMIC DNA]</scope>
    <source>
        <strain evidence="3">cv. AL8/78</strain>
    </source>
</reference>
<dbReference type="Proteomes" id="UP000015105">
    <property type="component" value="Chromosome 2D"/>
</dbReference>
<organism evidence="2 3">
    <name type="scientific">Aegilops tauschii subsp. strangulata</name>
    <name type="common">Goatgrass</name>
    <dbReference type="NCBI Taxonomy" id="200361"/>
    <lineage>
        <taxon>Eukaryota</taxon>
        <taxon>Viridiplantae</taxon>
        <taxon>Streptophyta</taxon>
        <taxon>Embryophyta</taxon>
        <taxon>Tracheophyta</taxon>
        <taxon>Spermatophyta</taxon>
        <taxon>Magnoliopsida</taxon>
        <taxon>Liliopsida</taxon>
        <taxon>Poales</taxon>
        <taxon>Poaceae</taxon>
        <taxon>BOP clade</taxon>
        <taxon>Pooideae</taxon>
        <taxon>Triticodae</taxon>
        <taxon>Triticeae</taxon>
        <taxon>Triticinae</taxon>
        <taxon>Aegilops</taxon>
    </lineage>
</organism>
<reference evidence="2" key="3">
    <citation type="journal article" date="2017" name="Nature">
        <title>Genome sequence of the progenitor of the wheat D genome Aegilops tauschii.</title>
        <authorList>
            <person name="Luo M.C."/>
            <person name="Gu Y.Q."/>
            <person name="Puiu D."/>
            <person name="Wang H."/>
            <person name="Twardziok S.O."/>
            <person name="Deal K.R."/>
            <person name="Huo N."/>
            <person name="Zhu T."/>
            <person name="Wang L."/>
            <person name="Wang Y."/>
            <person name="McGuire P.E."/>
            <person name="Liu S."/>
            <person name="Long H."/>
            <person name="Ramasamy R.K."/>
            <person name="Rodriguez J.C."/>
            <person name="Van S.L."/>
            <person name="Yuan L."/>
            <person name="Wang Z."/>
            <person name="Xia Z."/>
            <person name="Xiao L."/>
            <person name="Anderson O.D."/>
            <person name="Ouyang S."/>
            <person name="Liang Y."/>
            <person name="Zimin A.V."/>
            <person name="Pertea G."/>
            <person name="Qi P."/>
            <person name="Bennetzen J.L."/>
            <person name="Dai X."/>
            <person name="Dawson M.W."/>
            <person name="Muller H.G."/>
            <person name="Kugler K."/>
            <person name="Rivarola-Duarte L."/>
            <person name="Spannagl M."/>
            <person name="Mayer K.F.X."/>
            <person name="Lu F.H."/>
            <person name="Bevan M.W."/>
            <person name="Leroy P."/>
            <person name="Li P."/>
            <person name="You F.M."/>
            <person name="Sun Q."/>
            <person name="Liu Z."/>
            <person name="Lyons E."/>
            <person name="Wicker T."/>
            <person name="Salzberg S.L."/>
            <person name="Devos K.M."/>
            <person name="Dvorak J."/>
        </authorList>
    </citation>
    <scope>NUCLEOTIDE SEQUENCE [LARGE SCALE GENOMIC DNA]</scope>
    <source>
        <strain evidence="2">cv. AL8/78</strain>
    </source>
</reference>
<reference evidence="2" key="5">
    <citation type="journal article" date="2021" name="G3 (Bethesda)">
        <title>Aegilops tauschii genome assembly Aet v5.0 features greater sequence contiguity and improved annotation.</title>
        <authorList>
            <person name="Wang L."/>
            <person name="Zhu T."/>
            <person name="Rodriguez J.C."/>
            <person name="Deal K.R."/>
            <person name="Dubcovsky J."/>
            <person name="McGuire P.E."/>
            <person name="Lux T."/>
            <person name="Spannagl M."/>
            <person name="Mayer K.F.X."/>
            <person name="Baldrich P."/>
            <person name="Meyers B.C."/>
            <person name="Huo N."/>
            <person name="Gu Y.Q."/>
            <person name="Zhou H."/>
            <person name="Devos K.M."/>
            <person name="Bennetzen J.L."/>
            <person name="Unver T."/>
            <person name="Budak H."/>
            <person name="Gulick P.J."/>
            <person name="Galiba G."/>
            <person name="Kalapos B."/>
            <person name="Nelson D.R."/>
            <person name="Li P."/>
            <person name="You F.M."/>
            <person name="Luo M.C."/>
            <person name="Dvorak J."/>
        </authorList>
    </citation>
    <scope>NUCLEOTIDE SEQUENCE [LARGE SCALE GENOMIC DNA]</scope>
    <source>
        <strain evidence="2">cv. AL8/78</strain>
    </source>
</reference>
<reference evidence="2" key="4">
    <citation type="submission" date="2019-03" db="UniProtKB">
        <authorList>
            <consortium name="EnsemblPlants"/>
        </authorList>
    </citation>
    <scope>IDENTIFICATION</scope>
</reference>
<protein>
    <recommendedName>
        <fullName evidence="1">NAD-dependent epimerase/dehydratase domain-containing protein</fullName>
    </recommendedName>
</protein>
<dbReference type="Gramene" id="AET2Gv21066800.4">
    <property type="protein sequence ID" value="AET2Gv21066800.4"/>
    <property type="gene ID" value="AET2Gv21066800"/>
</dbReference>
<accession>A0A453D2S1</accession>
<evidence type="ECO:0000313" key="3">
    <source>
        <dbReference type="Proteomes" id="UP000015105"/>
    </source>
</evidence>
<dbReference type="Pfam" id="PF01370">
    <property type="entry name" value="Epimerase"/>
    <property type="match status" value="1"/>
</dbReference>
<dbReference type="SUPFAM" id="SSF51735">
    <property type="entry name" value="NAD(P)-binding Rossmann-fold domains"/>
    <property type="match status" value="1"/>
</dbReference>
<name>A0A453D2S1_AEGTS</name>
<reference evidence="3" key="2">
    <citation type="journal article" date="2017" name="Nat. Plants">
        <title>The Aegilops tauschii genome reveals multiple impacts of transposons.</title>
        <authorList>
            <person name="Zhao G."/>
            <person name="Zou C."/>
            <person name="Li K."/>
            <person name="Wang K."/>
            <person name="Li T."/>
            <person name="Gao L."/>
            <person name="Zhang X."/>
            <person name="Wang H."/>
            <person name="Yang Z."/>
            <person name="Liu X."/>
            <person name="Jiang W."/>
            <person name="Mao L."/>
            <person name="Kong X."/>
            <person name="Jiao Y."/>
            <person name="Jia J."/>
        </authorList>
    </citation>
    <scope>NUCLEOTIDE SEQUENCE [LARGE SCALE GENOMIC DNA]</scope>
    <source>
        <strain evidence="3">cv. AL8/78</strain>
    </source>
</reference>
<dbReference type="AlphaFoldDB" id="A0A453D2S1"/>
<dbReference type="Gene3D" id="3.40.50.720">
    <property type="entry name" value="NAD(P)-binding Rossmann-like Domain"/>
    <property type="match status" value="1"/>
</dbReference>
<dbReference type="EnsemblPlants" id="AET2Gv21066800.4">
    <property type="protein sequence ID" value="AET2Gv21066800.4"/>
    <property type="gene ID" value="AET2Gv21066800"/>
</dbReference>
<proteinExistence type="predicted"/>